<reference evidence="9 10" key="1">
    <citation type="submission" date="2023-02" db="EMBL/GenBank/DDBJ databases">
        <title>Genome Sequence of L. cardiaca H63T.</title>
        <authorList>
            <person name="Lopez A.E."/>
            <person name="Cianciotto N.P."/>
        </authorList>
    </citation>
    <scope>NUCLEOTIDE SEQUENCE [LARGE SCALE GENOMIC DNA]</scope>
    <source>
        <strain evidence="9 10">H63</strain>
    </source>
</reference>
<keyword evidence="6" id="KW-0472">Membrane</keyword>
<keyword evidence="3" id="KW-1134">Transmembrane beta strand</keyword>
<keyword evidence="5 8" id="KW-0732">Signal</keyword>
<evidence type="ECO:0000313" key="10">
    <source>
        <dbReference type="Proteomes" id="UP001222087"/>
    </source>
</evidence>
<keyword evidence="10" id="KW-1185">Reference proteome</keyword>
<protein>
    <submittedName>
        <fullName evidence="9">OmpP1/FadL family transporter</fullName>
    </submittedName>
</protein>
<dbReference type="PANTHER" id="PTHR35093">
    <property type="entry name" value="OUTER MEMBRANE PROTEIN NMB0088-RELATED"/>
    <property type="match status" value="1"/>
</dbReference>
<dbReference type="Pfam" id="PF03349">
    <property type="entry name" value="Toluene_X"/>
    <property type="match status" value="1"/>
</dbReference>
<accession>A0ABY8AZV8</accession>
<evidence type="ECO:0000256" key="3">
    <source>
        <dbReference type="ARBA" id="ARBA00022452"/>
    </source>
</evidence>
<dbReference type="InterPro" id="IPR005017">
    <property type="entry name" value="OMPP1/FadL/TodX"/>
</dbReference>
<evidence type="ECO:0000256" key="2">
    <source>
        <dbReference type="ARBA" id="ARBA00008163"/>
    </source>
</evidence>
<dbReference type="EMBL" id="CP119078">
    <property type="protein sequence ID" value="WED44632.1"/>
    <property type="molecule type" value="Genomic_DNA"/>
</dbReference>
<organism evidence="9 10">
    <name type="scientific">Legionella cardiaca</name>
    <dbReference type="NCBI Taxonomy" id="1071983"/>
    <lineage>
        <taxon>Bacteria</taxon>
        <taxon>Pseudomonadati</taxon>
        <taxon>Pseudomonadota</taxon>
        <taxon>Gammaproteobacteria</taxon>
        <taxon>Legionellales</taxon>
        <taxon>Legionellaceae</taxon>
        <taxon>Legionella</taxon>
    </lineage>
</organism>
<evidence type="ECO:0000256" key="5">
    <source>
        <dbReference type="ARBA" id="ARBA00022729"/>
    </source>
</evidence>
<name>A0ABY8AZV8_9GAMM</name>
<dbReference type="SUPFAM" id="SSF56935">
    <property type="entry name" value="Porins"/>
    <property type="match status" value="1"/>
</dbReference>
<sequence>MKSMQKPINTLVSAAVMALMAGAANAGSFSLYTESNGAAVGNFAAGIAAEAADASIGWYNPAGLALIREQQVVFGGVGVFPTSELTGTSTFRTTGIPFPYVQSFSGLDGAHDAFVPSVHYALPLGESATFGFSIVSPFGLKTIWGETSPVRYAATLSELQTITASPEIGGKLNENFALGGGIDLQYAKVKFNRMLGNPNLMQFFNLFGVPVPANFVDSESYNKGDSFGVGFHAGVLAMFNDNHTRIGLNYQSQMRQKFHGYSRLNGRLASPGLDVTDPFSVLLASPTAVFRTDTLSSNNIDFPEIATLSGYHDVNDRLALLASVVYTGWHSIRTIELDHAAAYAPPSATFAGGQVLVNSVSTENYSNTWRFALGANYRFNEKFMLRVGGGYDETPTNDTFRSIRIPDSDRWALSIGGHYQWRPNIGIDAGYTHLFTAEDPIINRTEAVGSTSTYNVNARGNAHADLVGAQLTWIIDQPIPMPTK</sequence>
<keyword evidence="7" id="KW-0998">Cell outer membrane</keyword>
<dbReference type="Gene3D" id="2.40.160.60">
    <property type="entry name" value="Outer membrane protein transport protein (OMPP1/FadL/TodX)"/>
    <property type="match status" value="1"/>
</dbReference>
<evidence type="ECO:0000256" key="4">
    <source>
        <dbReference type="ARBA" id="ARBA00022692"/>
    </source>
</evidence>
<evidence type="ECO:0000256" key="7">
    <source>
        <dbReference type="ARBA" id="ARBA00023237"/>
    </source>
</evidence>
<dbReference type="RefSeq" id="WP_275090452.1">
    <property type="nucleotide sequence ID" value="NZ_CP119078.1"/>
</dbReference>
<feature type="signal peptide" evidence="8">
    <location>
        <begin position="1"/>
        <end position="26"/>
    </location>
</feature>
<feature type="chain" id="PRO_5046841207" evidence="8">
    <location>
        <begin position="27"/>
        <end position="484"/>
    </location>
</feature>
<gene>
    <name evidence="9" type="ORF">PXX05_02745</name>
</gene>
<comment type="similarity">
    <text evidence="2">Belongs to the OmpP1/FadL family.</text>
</comment>
<comment type="subcellular location">
    <subcellularLocation>
        <location evidence="1">Cell outer membrane</location>
        <topology evidence="1">Multi-pass membrane protein</topology>
    </subcellularLocation>
</comment>
<evidence type="ECO:0000313" key="9">
    <source>
        <dbReference type="EMBL" id="WED44632.1"/>
    </source>
</evidence>
<evidence type="ECO:0000256" key="6">
    <source>
        <dbReference type="ARBA" id="ARBA00023136"/>
    </source>
</evidence>
<keyword evidence="4" id="KW-0812">Transmembrane</keyword>
<evidence type="ECO:0000256" key="1">
    <source>
        <dbReference type="ARBA" id="ARBA00004571"/>
    </source>
</evidence>
<dbReference type="PANTHER" id="PTHR35093:SF8">
    <property type="entry name" value="OUTER MEMBRANE PROTEIN NMB0088-RELATED"/>
    <property type="match status" value="1"/>
</dbReference>
<dbReference type="Proteomes" id="UP001222087">
    <property type="component" value="Chromosome"/>
</dbReference>
<proteinExistence type="inferred from homology"/>
<evidence type="ECO:0000256" key="8">
    <source>
        <dbReference type="SAM" id="SignalP"/>
    </source>
</evidence>